<dbReference type="SUPFAM" id="SSF51905">
    <property type="entry name" value="FAD/NAD(P)-binding domain"/>
    <property type="match status" value="2"/>
</dbReference>
<dbReference type="PANTHER" id="PTHR43539">
    <property type="entry name" value="FLAVIN-BINDING MONOOXYGENASE-LIKE PROTEIN (AFU_ORTHOLOGUE AFUA_4G09220)"/>
    <property type="match status" value="1"/>
</dbReference>
<dbReference type="InterPro" id="IPR036188">
    <property type="entry name" value="FAD/NAD-bd_sf"/>
</dbReference>
<dbReference type="PRINTS" id="PR00368">
    <property type="entry name" value="FADPNR"/>
</dbReference>
<dbReference type="InterPro" id="IPR050982">
    <property type="entry name" value="Auxin_biosynth/cation_transpt"/>
</dbReference>
<dbReference type="Gene3D" id="3.50.50.60">
    <property type="entry name" value="FAD/NAD(P)-binding domain"/>
    <property type="match status" value="1"/>
</dbReference>
<proteinExistence type="predicted"/>
<dbReference type="Pfam" id="PF13738">
    <property type="entry name" value="Pyr_redox_3"/>
    <property type="match status" value="1"/>
</dbReference>
<dbReference type="EMBL" id="CP080590">
    <property type="protein sequence ID" value="QYO76576.1"/>
    <property type="molecule type" value="Genomic_DNA"/>
</dbReference>
<evidence type="ECO:0000313" key="3">
    <source>
        <dbReference type="Proteomes" id="UP000825799"/>
    </source>
</evidence>
<protein>
    <submittedName>
        <fullName evidence="2">NAD(P)-binding domain-containing protein</fullName>
    </submittedName>
</protein>
<dbReference type="PANTHER" id="PTHR43539:SF78">
    <property type="entry name" value="FLAVIN-CONTAINING MONOOXYGENASE"/>
    <property type="match status" value="1"/>
</dbReference>
<keyword evidence="1" id="KW-0560">Oxidoreductase</keyword>
<evidence type="ECO:0000313" key="2">
    <source>
        <dbReference type="EMBL" id="QYO76576.1"/>
    </source>
</evidence>
<gene>
    <name evidence="2" type="ORF">K1X15_18615</name>
</gene>
<dbReference type="PRINTS" id="PR00469">
    <property type="entry name" value="PNDRDTASEII"/>
</dbReference>
<dbReference type="Proteomes" id="UP000825799">
    <property type="component" value="Chromosome"/>
</dbReference>
<keyword evidence="3" id="KW-1185">Reference proteome</keyword>
<dbReference type="RefSeq" id="WP_104894117.1">
    <property type="nucleotide sequence ID" value="NZ_CP080590.1"/>
</dbReference>
<accession>A0ABX8WF12</accession>
<evidence type="ECO:0000256" key="1">
    <source>
        <dbReference type="ARBA" id="ARBA00023002"/>
    </source>
</evidence>
<sequence length="354" mass="38200">MRKLDVVVVGGGQAGLAAGRLLVEAGTRLAVLDAQKTTGDSWRRRYQGLTLFTPREYSALSGMAIPGDPGGYPDKDEFADYLEAYARQFRIPVRSGCTTTSVERDVSGAFRVTGEGFDPIIADAVVIAAGGFRNPIKPSWAATCTIPQFAVDELGDFERLPSGPLLVVGDGASGRDVAALNVPHRPVLISTGRSRKLLPERILGRSLWWWLDVTGLVRAPTGSFLGKRMRAVDPFPNRQRDLDDLTSAGIEIRPRAIGAEGRIVRFADGSTLEPAAIIWAIGYKPDWSFIQVDGALDERGGILHHQGVSPVEGLYFAGLPWQRNRASGLVMGASEDAALVVDHLLRRALSTDTV</sequence>
<organism evidence="2 3">
    <name type="scientific">Devosia salina</name>
    <dbReference type="NCBI Taxonomy" id="2860336"/>
    <lineage>
        <taxon>Bacteria</taxon>
        <taxon>Pseudomonadati</taxon>
        <taxon>Pseudomonadota</taxon>
        <taxon>Alphaproteobacteria</taxon>
        <taxon>Hyphomicrobiales</taxon>
        <taxon>Devosiaceae</taxon>
        <taxon>Devosia</taxon>
    </lineage>
</organism>
<name>A0ABX8WF12_9HYPH</name>
<reference evidence="2 3" key="1">
    <citation type="submission" date="2021-08" db="EMBL/GenBank/DDBJ databases">
        <title>Devosia salina sp. nov., isolated from the South China Sea sediment.</title>
        <authorList>
            <person name="Zhou Z."/>
        </authorList>
    </citation>
    <scope>NUCLEOTIDE SEQUENCE [LARGE SCALE GENOMIC DNA]</scope>
    <source>
        <strain evidence="2 3">SCS-3</strain>
    </source>
</reference>